<evidence type="ECO:0000313" key="1">
    <source>
        <dbReference type="EMBL" id="TNJ28490.1"/>
    </source>
</evidence>
<accession>A0A4Z1SRW0</accession>
<comment type="caution">
    <text evidence="1">The sequence shown here is derived from an EMBL/GenBank/DDBJ whole genome shotgun (WGS) entry which is preliminary data.</text>
</comment>
<name>A0A4Z1SRW0_GIAMU</name>
<proteinExistence type="predicted"/>
<gene>
    <name evidence="1" type="ORF">GMRT_12622</name>
</gene>
<sequence length="163" mass="18782">MTSPRAPTCTCHCAQDSFLVWDIHYVVYMLVRNTLTHYRTKNALGPMAPRLRPNSRELRKIRRYFSRELPGLAQRWFASLTQTLSGQVIIERGPKLETAVAIDEAPIVLKLQDTLDEVIHERQAIGSEIRSLSEETEIRVGKLREENIDLRHQLRQVGLLPPE</sequence>
<dbReference type="EMBL" id="VDLU01000002">
    <property type="protein sequence ID" value="TNJ28490.1"/>
    <property type="molecule type" value="Genomic_DNA"/>
</dbReference>
<reference evidence="1 2" key="1">
    <citation type="submission" date="2019-05" db="EMBL/GenBank/DDBJ databases">
        <title>The compact genome of Giardia muris reveals important steps in the evolution of intestinal protozoan parasites.</title>
        <authorList>
            <person name="Xu F."/>
            <person name="Jimenez-Gonzalez A."/>
            <person name="Einarsson E."/>
            <person name="Astvaldsson A."/>
            <person name="Peirasmaki D."/>
            <person name="Eckmann L."/>
            <person name="Andersson J.O."/>
            <person name="Svard S.G."/>
            <person name="Jerlstrom-Hultqvist J."/>
        </authorList>
    </citation>
    <scope>NUCLEOTIDE SEQUENCE [LARGE SCALE GENOMIC DNA]</scope>
    <source>
        <strain evidence="1 2">Roberts-Thomson</strain>
    </source>
</reference>
<organism evidence="1 2">
    <name type="scientific">Giardia muris</name>
    <dbReference type="NCBI Taxonomy" id="5742"/>
    <lineage>
        <taxon>Eukaryota</taxon>
        <taxon>Metamonada</taxon>
        <taxon>Diplomonadida</taxon>
        <taxon>Hexamitidae</taxon>
        <taxon>Giardiinae</taxon>
        <taxon>Giardia</taxon>
    </lineage>
</organism>
<dbReference type="AlphaFoldDB" id="A0A4Z1SRW0"/>
<dbReference type="VEuPathDB" id="GiardiaDB:GMRT_12622"/>
<dbReference type="Proteomes" id="UP000315496">
    <property type="component" value="Chromosome 2"/>
</dbReference>
<keyword evidence="2" id="KW-1185">Reference proteome</keyword>
<evidence type="ECO:0000313" key="2">
    <source>
        <dbReference type="Proteomes" id="UP000315496"/>
    </source>
</evidence>
<protein>
    <submittedName>
        <fullName evidence="1">Uncharacterized protein</fullName>
    </submittedName>
</protein>